<evidence type="ECO:0000256" key="10">
    <source>
        <dbReference type="ARBA" id="ARBA00023014"/>
    </source>
</evidence>
<dbReference type="GO" id="GO:0051538">
    <property type="term" value="F:3 iron, 4 sulfur cluster binding"/>
    <property type="evidence" value="ECO:0007669"/>
    <property type="project" value="UniProtKB-KW"/>
</dbReference>
<evidence type="ECO:0000256" key="11">
    <source>
        <dbReference type="ARBA" id="ARBA00023291"/>
    </source>
</evidence>
<protein>
    <submittedName>
        <fullName evidence="13">Respiratory nitrate reductase subunit beta</fullName>
    </submittedName>
</protein>
<evidence type="ECO:0000313" key="13">
    <source>
        <dbReference type="EMBL" id="RJP26720.1"/>
    </source>
</evidence>
<evidence type="ECO:0000256" key="9">
    <source>
        <dbReference type="ARBA" id="ARBA00023004"/>
    </source>
</evidence>
<dbReference type="PROSITE" id="PS51379">
    <property type="entry name" value="4FE4S_FER_2"/>
    <property type="match status" value="3"/>
</dbReference>
<dbReference type="PANTHER" id="PTHR43518">
    <property type="entry name" value="NITRATE REDUCTASE BETA SUBUNIT"/>
    <property type="match status" value="1"/>
</dbReference>
<gene>
    <name evidence="13" type="ORF">C4520_00305</name>
</gene>
<evidence type="ECO:0000259" key="12">
    <source>
        <dbReference type="PROSITE" id="PS51379"/>
    </source>
</evidence>
<dbReference type="EMBL" id="QZKU01000004">
    <property type="protein sequence ID" value="RJP26720.1"/>
    <property type="molecule type" value="Genomic_DNA"/>
</dbReference>
<dbReference type="GO" id="GO:0042597">
    <property type="term" value="C:periplasmic space"/>
    <property type="evidence" value="ECO:0007669"/>
    <property type="project" value="InterPro"/>
</dbReference>
<evidence type="ECO:0000256" key="4">
    <source>
        <dbReference type="ARBA" id="ARBA00022448"/>
    </source>
</evidence>
<keyword evidence="6" id="KW-0479">Metal-binding</keyword>
<evidence type="ECO:0000256" key="5">
    <source>
        <dbReference type="ARBA" id="ARBA00022485"/>
    </source>
</evidence>
<evidence type="ECO:0000256" key="6">
    <source>
        <dbReference type="ARBA" id="ARBA00022723"/>
    </source>
</evidence>
<dbReference type="Gene3D" id="3.30.70.20">
    <property type="match status" value="3"/>
</dbReference>
<evidence type="ECO:0000313" key="14">
    <source>
        <dbReference type="Proteomes" id="UP000265882"/>
    </source>
</evidence>
<dbReference type="InterPro" id="IPR017896">
    <property type="entry name" value="4Fe4S_Fe-S-bd"/>
</dbReference>
<feature type="domain" description="4Fe-4S ferredoxin-type" evidence="12">
    <location>
        <begin position="164"/>
        <end position="195"/>
    </location>
</feature>
<evidence type="ECO:0000256" key="8">
    <source>
        <dbReference type="ARBA" id="ARBA00022982"/>
    </source>
</evidence>
<keyword evidence="8" id="KW-0249">Electron transport</keyword>
<dbReference type="InterPro" id="IPR017839">
    <property type="entry name" value="DMSO_Rdtase_II_Fe-S_su"/>
</dbReference>
<evidence type="ECO:0000256" key="2">
    <source>
        <dbReference type="ARBA" id="ARBA00001966"/>
    </source>
</evidence>
<keyword evidence="10" id="KW-0411">Iron-sulfur</keyword>
<dbReference type="GO" id="GO:0030313">
    <property type="term" value="C:cell envelope"/>
    <property type="evidence" value="ECO:0007669"/>
    <property type="project" value="UniProtKB-SubCell"/>
</dbReference>
<dbReference type="AlphaFoldDB" id="A0A3A4PBE9"/>
<feature type="domain" description="4Fe-4S ferredoxin-type" evidence="12">
    <location>
        <begin position="197"/>
        <end position="226"/>
    </location>
</feature>
<keyword evidence="11" id="KW-0003">3Fe-4S</keyword>
<feature type="domain" description="4Fe-4S ferredoxin-type" evidence="12">
    <location>
        <begin position="35"/>
        <end position="64"/>
    </location>
</feature>
<keyword evidence="5" id="KW-0004">4Fe-4S</keyword>
<dbReference type="GO" id="GO:0009055">
    <property type="term" value="F:electron transfer activity"/>
    <property type="evidence" value="ECO:0007669"/>
    <property type="project" value="TreeGrafter"/>
</dbReference>
<keyword evidence="9" id="KW-0408">Iron</keyword>
<comment type="caution">
    <text evidence="13">The sequence shown here is derived from an EMBL/GenBank/DDBJ whole genome shotgun (WGS) entry which is preliminary data.</text>
</comment>
<organism evidence="13 14">
    <name type="scientific">Abyssobacteria bacterium (strain SURF_5)</name>
    <dbReference type="NCBI Taxonomy" id="2093360"/>
    <lineage>
        <taxon>Bacteria</taxon>
        <taxon>Pseudomonadati</taxon>
        <taxon>Candidatus Hydrogenedentota</taxon>
        <taxon>Candidatus Abyssobacteria</taxon>
    </lineage>
</organism>
<evidence type="ECO:0000256" key="3">
    <source>
        <dbReference type="ARBA" id="ARBA00004196"/>
    </source>
</evidence>
<dbReference type="Proteomes" id="UP000265882">
    <property type="component" value="Unassembled WGS sequence"/>
</dbReference>
<comment type="cofactor">
    <cofactor evidence="1">
        <name>[3Fe-4S] cluster</name>
        <dbReference type="ChEBI" id="CHEBI:21137"/>
    </cofactor>
</comment>
<comment type="cofactor">
    <cofactor evidence="2">
        <name>[4Fe-4S] cluster</name>
        <dbReference type="ChEBI" id="CHEBI:49883"/>
    </cofactor>
</comment>
<dbReference type="GO" id="GO:0046872">
    <property type="term" value="F:metal ion binding"/>
    <property type="evidence" value="ECO:0007669"/>
    <property type="project" value="UniProtKB-KW"/>
</dbReference>
<evidence type="ECO:0000256" key="1">
    <source>
        <dbReference type="ARBA" id="ARBA00001927"/>
    </source>
</evidence>
<dbReference type="SUPFAM" id="SSF54862">
    <property type="entry name" value="4Fe-4S ferredoxins"/>
    <property type="match status" value="1"/>
</dbReference>
<keyword evidence="4" id="KW-0813">Transport</keyword>
<dbReference type="NCBIfam" id="TIGR03478">
    <property type="entry name" value="DMSO_red_II_bet"/>
    <property type="match status" value="1"/>
</dbReference>
<dbReference type="PANTHER" id="PTHR43518:SF1">
    <property type="entry name" value="RESPIRATORY NITRATE REDUCTASE 1 BETA CHAIN"/>
    <property type="match status" value="1"/>
</dbReference>
<dbReference type="GO" id="GO:0016020">
    <property type="term" value="C:membrane"/>
    <property type="evidence" value="ECO:0007669"/>
    <property type="project" value="TreeGrafter"/>
</dbReference>
<comment type="subcellular location">
    <subcellularLocation>
        <location evidence="3">Cell envelope</location>
    </subcellularLocation>
</comment>
<dbReference type="Pfam" id="PF13247">
    <property type="entry name" value="Fer4_11"/>
    <property type="match status" value="1"/>
</dbReference>
<keyword evidence="7" id="KW-0677">Repeat</keyword>
<sequence length="377" mass="44018">MAVLEPTQEDKQRQEELSKEFLAIKDELRRTKRQLAMVMDLNKCIGCQLCSMACKNTWTKKEGREYMWWNTVNTMPGKGTPKDFEKSGGGYKVLFEGRVREPIRGKLPTRKEFGDLWTFNHDEILNTKWGQVTLSAKNSDGTTPEWSMNWDEDQGAVGINYPNSFFFYLPRICNHCTYPPCIDACPRHAIYKREEDGIVLIDQDRCKGYRFCLEACPYKKIYFNFEKLTSQKCIFCYPRIEKGVANACVRQCTGRVRFVDYLDNEQGPIYQLVKKWKVALPLFPKFGTEPNVYYVPPLAPPRLDDTGKIDTSKPRIPLRYLVDLFGPEVEQSLKLLQQEMQRTRDGEKSELMEILIAKRWEKMFGPFNKDPMNSMYT</sequence>
<reference evidence="13 14" key="1">
    <citation type="journal article" date="2017" name="ISME J.">
        <title>Energy and carbon metabolisms in a deep terrestrial subsurface fluid microbial community.</title>
        <authorList>
            <person name="Momper L."/>
            <person name="Jungbluth S.P."/>
            <person name="Lee M.D."/>
            <person name="Amend J.P."/>
        </authorList>
    </citation>
    <scope>NUCLEOTIDE SEQUENCE [LARGE SCALE GENOMIC DNA]</scope>
    <source>
        <strain evidence="13">SURF_5</strain>
    </source>
</reference>
<name>A0A3A4PBE9_ABYX5</name>
<dbReference type="GO" id="GO:0009061">
    <property type="term" value="P:anaerobic respiration"/>
    <property type="evidence" value="ECO:0007669"/>
    <property type="project" value="InterPro"/>
</dbReference>
<dbReference type="GO" id="GO:0051539">
    <property type="term" value="F:4 iron, 4 sulfur cluster binding"/>
    <property type="evidence" value="ECO:0007669"/>
    <property type="project" value="UniProtKB-KW"/>
</dbReference>
<accession>A0A3A4PBE9</accession>
<proteinExistence type="predicted"/>
<evidence type="ECO:0000256" key="7">
    <source>
        <dbReference type="ARBA" id="ARBA00022737"/>
    </source>
</evidence>